<dbReference type="Proteomes" id="UP001596523">
    <property type="component" value="Unassembled WGS sequence"/>
</dbReference>
<keyword evidence="5" id="KW-1185">Reference proteome</keyword>
<evidence type="ECO:0000256" key="2">
    <source>
        <dbReference type="ARBA" id="ARBA00023315"/>
    </source>
</evidence>
<gene>
    <name evidence="4" type="ORF">ACFQVC_18865</name>
</gene>
<name>A0ABW2JLG4_9ACTN</name>
<dbReference type="PANTHER" id="PTHR43877">
    <property type="entry name" value="AMINOALKYLPHOSPHONATE N-ACETYLTRANSFERASE-RELATED-RELATED"/>
    <property type="match status" value="1"/>
</dbReference>
<proteinExistence type="predicted"/>
<dbReference type="EMBL" id="JBHTCF010000007">
    <property type="protein sequence ID" value="MFC7306271.1"/>
    <property type="molecule type" value="Genomic_DNA"/>
</dbReference>
<dbReference type="InterPro" id="IPR000182">
    <property type="entry name" value="GNAT_dom"/>
</dbReference>
<evidence type="ECO:0000259" key="3">
    <source>
        <dbReference type="PROSITE" id="PS51186"/>
    </source>
</evidence>
<accession>A0ABW2JLG4</accession>
<comment type="caution">
    <text evidence="4">The sequence shown here is derived from an EMBL/GenBank/DDBJ whole genome shotgun (WGS) entry which is preliminary data.</text>
</comment>
<protein>
    <submittedName>
        <fullName evidence="4">GNAT family N-acetyltransferase</fullName>
    </submittedName>
</protein>
<keyword evidence="1" id="KW-0808">Transferase</keyword>
<sequence length="299" mass="31953">MNNPAPGWHFTGDPEVFTGRAAGFLDSDPVTHTALLTVTDTLRTRGLHVYGDRAPLFGDFTDSGGTVIGAFVWTPTHHVMLSPLPAGAAAALAGHLSDQDLSGVGGEHTTAEAFAAAWSEQTGAVAEVETNQCLYRLEMLTPPMPAPPGRARIATRADRGLVMRWYTEFKQSVGADTGMDPADWADARLSYSGIMLWEVEDEDSDEPGAYTPVAFAGCTRPVAGQIRIAPVYTPRELRGRGYAAAVTAEISRAARAAGADEVLLFTDLANPTSNGLYQRVGYRPVRDFTQYAFTATAAE</sequence>
<dbReference type="InterPro" id="IPR016181">
    <property type="entry name" value="Acyl_CoA_acyltransferase"/>
</dbReference>
<reference evidence="5" key="1">
    <citation type="journal article" date="2019" name="Int. J. Syst. Evol. Microbiol.">
        <title>The Global Catalogue of Microorganisms (GCM) 10K type strain sequencing project: providing services to taxonomists for standard genome sequencing and annotation.</title>
        <authorList>
            <consortium name="The Broad Institute Genomics Platform"/>
            <consortium name="The Broad Institute Genome Sequencing Center for Infectious Disease"/>
            <person name="Wu L."/>
            <person name="Ma J."/>
        </authorList>
    </citation>
    <scope>NUCLEOTIDE SEQUENCE [LARGE SCALE GENOMIC DNA]</scope>
    <source>
        <strain evidence="5">SYNS20</strain>
    </source>
</reference>
<feature type="domain" description="N-acetyltransferase" evidence="3">
    <location>
        <begin position="149"/>
        <end position="299"/>
    </location>
</feature>
<dbReference type="RefSeq" id="WP_381831625.1">
    <property type="nucleotide sequence ID" value="NZ_JBHTCF010000007.1"/>
</dbReference>
<dbReference type="CDD" id="cd04301">
    <property type="entry name" value="NAT_SF"/>
    <property type="match status" value="1"/>
</dbReference>
<evidence type="ECO:0000313" key="5">
    <source>
        <dbReference type="Proteomes" id="UP001596523"/>
    </source>
</evidence>
<organism evidence="4 5">
    <name type="scientific">Streptomyces monticola</name>
    <dbReference type="NCBI Taxonomy" id="2666263"/>
    <lineage>
        <taxon>Bacteria</taxon>
        <taxon>Bacillati</taxon>
        <taxon>Actinomycetota</taxon>
        <taxon>Actinomycetes</taxon>
        <taxon>Kitasatosporales</taxon>
        <taxon>Streptomycetaceae</taxon>
        <taxon>Streptomyces</taxon>
    </lineage>
</organism>
<evidence type="ECO:0000256" key="1">
    <source>
        <dbReference type="ARBA" id="ARBA00022679"/>
    </source>
</evidence>
<dbReference type="Gene3D" id="3.40.630.30">
    <property type="match status" value="1"/>
</dbReference>
<dbReference type="InterPro" id="IPR050832">
    <property type="entry name" value="Bact_Acetyltransf"/>
</dbReference>
<dbReference type="PANTHER" id="PTHR43877:SF2">
    <property type="entry name" value="AMINOALKYLPHOSPHONATE N-ACETYLTRANSFERASE-RELATED"/>
    <property type="match status" value="1"/>
</dbReference>
<evidence type="ECO:0000313" key="4">
    <source>
        <dbReference type="EMBL" id="MFC7306271.1"/>
    </source>
</evidence>
<dbReference type="PROSITE" id="PS51186">
    <property type="entry name" value="GNAT"/>
    <property type="match status" value="1"/>
</dbReference>
<keyword evidence="2" id="KW-0012">Acyltransferase</keyword>
<dbReference type="Pfam" id="PF00583">
    <property type="entry name" value="Acetyltransf_1"/>
    <property type="match status" value="1"/>
</dbReference>
<dbReference type="SUPFAM" id="SSF55729">
    <property type="entry name" value="Acyl-CoA N-acyltransferases (Nat)"/>
    <property type="match status" value="1"/>
</dbReference>